<dbReference type="GO" id="GO:0008982">
    <property type="term" value="F:protein-N(PI)-phosphohistidine-sugar phosphotransferase activity"/>
    <property type="evidence" value="ECO:0007669"/>
    <property type="project" value="InterPro"/>
</dbReference>
<feature type="transmembrane region" description="Helical" evidence="15">
    <location>
        <begin position="282"/>
        <end position="303"/>
    </location>
</feature>
<evidence type="ECO:0000256" key="3">
    <source>
        <dbReference type="ARBA" id="ARBA00022448"/>
    </source>
</evidence>
<comment type="subunit">
    <text evidence="2">Homodimer.</text>
</comment>
<dbReference type="CDD" id="cd05563">
    <property type="entry name" value="PTS_IIB_ascorbate"/>
    <property type="match status" value="1"/>
</dbReference>
<sequence length="608" mass="65760">MNFGNYVVNFFTQFISTPAILIALFAFVGCLLQRKKFSETIVSTIKTAVGFLIIGGGAGVIAGAIDKLGRAFTLLFSRTGAIAYNDVIPGLLLNTSNVFLTGSLIMITAMVLNIVLARITKFKYIYLTGHVLFYFSVMFAATMHIAGLNLSNTANIVSVVISGGLVVSIYMVLSPVLLNKHVIRITNNEKIALGHTGALGYWLSGAIGSGLAKISKKPYRSTEEINFPKGLNFLRNTNVAIGITMLVIYLIIYFTTLGVKGYQAMITAGVIKKDDDVFVQGLLQAFTFAAGVEIILIGVRMFIAEIIPSFQGISKKLVPDAKPALDCPTVYPYAPNAVIIGFISSFVAGIIVMGITILITSINGVDSKRWVIILPSIVPHFFVGATCGVFGNSKGGIKGAVIGSFINGLIISFVPFLFLGLQMIPTISENGQQVAWGDGDFLLGLPFGIITKLSGAKIAVWLIPVISVVLWALLPVLSLFKKKQKANDSQKSDLVQKEQSEVTLDSHNQVLTTKYDLKKQNKLVAVCGQGLGSSLLIEMNLKNVVKQLGLDIQVTHTNLNSFDATDDSILAVVCGSDLENSIDFDRKIVLENLLDQKQAEEKIREFLR</sequence>
<dbReference type="InterPro" id="IPR013011">
    <property type="entry name" value="PTS_EIIB_2"/>
</dbReference>
<evidence type="ECO:0000256" key="9">
    <source>
        <dbReference type="ARBA" id="ARBA00022989"/>
    </source>
</evidence>
<dbReference type="Pfam" id="PF03611">
    <property type="entry name" value="EIIC-GAT"/>
    <property type="match status" value="1"/>
</dbReference>
<feature type="transmembrane region" description="Helical" evidence="15">
    <location>
        <begin position="458"/>
        <end position="480"/>
    </location>
</feature>
<gene>
    <name evidence="17" type="ordered locus">MPUT_0384</name>
</gene>
<evidence type="ECO:0000256" key="12">
    <source>
        <dbReference type="ARBA" id="ARBA00038218"/>
    </source>
</evidence>
<dbReference type="SUPFAM" id="SSF52794">
    <property type="entry name" value="PTS system IIB component-like"/>
    <property type="match status" value="1"/>
</dbReference>
<feature type="domain" description="PTS EIIB type-2" evidence="16">
    <location>
        <begin position="521"/>
        <end position="608"/>
    </location>
</feature>
<evidence type="ECO:0000256" key="10">
    <source>
        <dbReference type="ARBA" id="ARBA00023136"/>
    </source>
</evidence>
<dbReference type="Gene3D" id="3.40.50.2300">
    <property type="match status" value="1"/>
</dbReference>
<keyword evidence="10 15" id="KW-0472">Membrane</keyword>
<evidence type="ECO:0000256" key="6">
    <source>
        <dbReference type="ARBA" id="ARBA00022679"/>
    </source>
</evidence>
<feature type="transmembrane region" description="Helical" evidence="15">
    <location>
        <begin position="371"/>
        <end position="391"/>
    </location>
</feature>
<organism evidence="17 18">
    <name type="scientific">Mycoplasma putrefaciens (strain ATCC 15718 / NCTC 10155 / C30 KS-1 / KS-1)</name>
    <dbReference type="NCBI Taxonomy" id="743965"/>
    <lineage>
        <taxon>Bacteria</taxon>
        <taxon>Bacillati</taxon>
        <taxon>Mycoplasmatota</taxon>
        <taxon>Mollicutes</taxon>
        <taxon>Mycoplasmataceae</taxon>
        <taxon>Mycoplasma</taxon>
    </lineage>
</organism>
<feature type="transmembrane region" description="Helical" evidence="15">
    <location>
        <begin position="397"/>
        <end position="421"/>
    </location>
</feature>
<feature type="transmembrane region" description="Helical" evidence="15">
    <location>
        <begin position="98"/>
        <end position="119"/>
    </location>
</feature>
<keyword evidence="4" id="KW-1003">Cell membrane</keyword>
<comment type="function">
    <text evidence="11">The phosphoenolpyruvate-dependent sugar phosphotransferase system (sugar PTS), a major carbohydrate active transport system, catalyzes the phosphorylation of incoming sugar substrates concomitantly with their translocation across the cell membrane. The enzyme II UlaABC PTS system is involved in ascorbate transport.</text>
</comment>
<evidence type="ECO:0000256" key="15">
    <source>
        <dbReference type="SAM" id="Phobius"/>
    </source>
</evidence>
<keyword evidence="7" id="KW-0598">Phosphotransferase system</keyword>
<comment type="subcellular location">
    <subcellularLocation>
        <location evidence="1">Cell membrane</location>
        <topology evidence="1">Multi-pass membrane protein</topology>
    </subcellularLocation>
</comment>
<dbReference type="RefSeq" id="WP_014035116.1">
    <property type="nucleotide sequence ID" value="NC_015946.1"/>
</dbReference>
<keyword evidence="5" id="KW-0762">Sugar transport</keyword>
<evidence type="ECO:0000256" key="11">
    <source>
        <dbReference type="ARBA" id="ARBA00037387"/>
    </source>
</evidence>
<feature type="transmembrane region" description="Helical" evidence="15">
    <location>
        <begin position="131"/>
        <end position="150"/>
    </location>
</feature>
<evidence type="ECO:0000256" key="14">
    <source>
        <dbReference type="ARBA" id="ARBA00042859"/>
    </source>
</evidence>
<proteinExistence type="inferred from homology"/>
<keyword evidence="8 15" id="KW-0812">Transmembrane</keyword>
<dbReference type="Pfam" id="PF02302">
    <property type="entry name" value="PTS_IIB"/>
    <property type="match status" value="1"/>
</dbReference>
<feature type="transmembrane region" description="Helical" evidence="15">
    <location>
        <begin position="156"/>
        <end position="179"/>
    </location>
</feature>
<feature type="transmembrane region" description="Helical" evidence="15">
    <location>
        <begin position="6"/>
        <end position="32"/>
    </location>
</feature>
<dbReference type="Proteomes" id="UP000008907">
    <property type="component" value="Chromosome"/>
</dbReference>
<keyword evidence="9 15" id="KW-1133">Transmembrane helix</keyword>
<dbReference type="InterPro" id="IPR003501">
    <property type="entry name" value="PTS_EIIB_2/3"/>
</dbReference>
<evidence type="ECO:0000256" key="13">
    <source>
        <dbReference type="ARBA" id="ARBA00039702"/>
    </source>
</evidence>
<dbReference type="NCBIfam" id="NF009553">
    <property type="entry name" value="PRK12997.1-5"/>
    <property type="match status" value="1"/>
</dbReference>
<evidence type="ECO:0000259" key="16">
    <source>
        <dbReference type="PROSITE" id="PS51099"/>
    </source>
</evidence>
<accession>A0A7U4E9Q9</accession>
<dbReference type="InterPro" id="IPR051562">
    <property type="entry name" value="Ascorbate-PTS_EIIC"/>
</dbReference>
<dbReference type="NCBIfam" id="NF006920">
    <property type="entry name" value="PRK09410.1-2"/>
    <property type="match status" value="1"/>
</dbReference>
<keyword evidence="6" id="KW-0808">Transferase</keyword>
<dbReference type="GO" id="GO:0005886">
    <property type="term" value="C:plasma membrane"/>
    <property type="evidence" value="ECO:0007669"/>
    <property type="project" value="UniProtKB-SubCell"/>
</dbReference>
<evidence type="ECO:0000256" key="4">
    <source>
        <dbReference type="ARBA" id="ARBA00022475"/>
    </source>
</evidence>
<evidence type="ECO:0000313" key="17">
    <source>
        <dbReference type="EMBL" id="AEM68760.1"/>
    </source>
</evidence>
<dbReference type="GO" id="GO:0009401">
    <property type="term" value="P:phosphoenolpyruvate-dependent sugar phosphotransferase system"/>
    <property type="evidence" value="ECO:0007669"/>
    <property type="project" value="UniProtKB-KW"/>
</dbReference>
<dbReference type="InterPro" id="IPR004703">
    <property type="entry name" value="PTS_sugar-sp_permease"/>
</dbReference>
<dbReference type="KEGG" id="mpf:MPUT_0384"/>
<dbReference type="AlphaFoldDB" id="A0A7U4E9Q9"/>
<comment type="similarity">
    <text evidence="12">Belongs to the UlaA family.</text>
</comment>
<evidence type="ECO:0000256" key="1">
    <source>
        <dbReference type="ARBA" id="ARBA00004651"/>
    </source>
</evidence>
<feature type="transmembrane region" description="Helical" evidence="15">
    <location>
        <begin position="338"/>
        <end position="359"/>
    </location>
</feature>
<keyword evidence="3" id="KW-0813">Transport</keyword>
<dbReference type="PROSITE" id="PS51099">
    <property type="entry name" value="PTS_EIIB_TYPE_2"/>
    <property type="match status" value="1"/>
</dbReference>
<reference evidence="17 18" key="1">
    <citation type="journal article" date="2011" name="J. Bacteriol.">
        <title>Genome Sequence of Mycoplasma putrefaciens Type Strain KS1.</title>
        <authorList>
            <person name="Calcutt M.J."/>
            <person name="Foecking M.F."/>
        </authorList>
    </citation>
    <scope>NUCLEOTIDE SEQUENCE [LARGE SCALE GENOMIC DNA]</scope>
    <source>
        <strain evidence="18">ATCC 15718 / NCTC 10155 / C30 KS-1 / KS-1</strain>
    </source>
</reference>
<evidence type="ECO:0000256" key="7">
    <source>
        <dbReference type="ARBA" id="ARBA00022683"/>
    </source>
</evidence>
<evidence type="ECO:0000256" key="8">
    <source>
        <dbReference type="ARBA" id="ARBA00022692"/>
    </source>
</evidence>
<dbReference type="NCBIfam" id="NF007094">
    <property type="entry name" value="PRK09548.1"/>
    <property type="match status" value="1"/>
</dbReference>
<evidence type="ECO:0000256" key="2">
    <source>
        <dbReference type="ARBA" id="ARBA00011738"/>
    </source>
</evidence>
<dbReference type="PANTHER" id="PTHR33843:SF4">
    <property type="entry name" value="ASCORBATE-SPECIFIC PTS SYSTEM EIIC COMPONENT"/>
    <property type="match status" value="1"/>
</dbReference>
<evidence type="ECO:0000256" key="5">
    <source>
        <dbReference type="ARBA" id="ARBA00022597"/>
    </source>
</evidence>
<dbReference type="InterPro" id="IPR036095">
    <property type="entry name" value="PTS_EIIB-like_sf"/>
</dbReference>
<name>A0A7U4E9Q9_MYCPK</name>
<dbReference type="PANTHER" id="PTHR33843">
    <property type="entry name" value="ASCORBATE-SPECIFIC PTS SYSTEM EIIC COMPONENT"/>
    <property type="match status" value="1"/>
</dbReference>
<protein>
    <recommendedName>
        <fullName evidence="13">Ascorbate-specific PTS system EIIC component</fullName>
    </recommendedName>
    <alternativeName>
        <fullName evidence="14">Ascorbate-specific permease IIC component UlaA</fullName>
    </alternativeName>
</protein>
<feature type="transmembrane region" description="Helical" evidence="15">
    <location>
        <begin position="239"/>
        <end position="262"/>
    </location>
</feature>
<dbReference type="EMBL" id="CP003021">
    <property type="protein sequence ID" value="AEM68760.1"/>
    <property type="molecule type" value="Genomic_DNA"/>
</dbReference>
<feature type="transmembrane region" description="Helical" evidence="15">
    <location>
        <begin position="44"/>
        <end position="65"/>
    </location>
</feature>
<evidence type="ECO:0000313" key="18">
    <source>
        <dbReference type="Proteomes" id="UP000008907"/>
    </source>
</evidence>